<sequence length="77" mass="8438">MNEELSLREIACLQLIALGKTNVEAGKALGLTHHTVQYHLHNAYHKLNVSNRAAAISKAYHLSLIKLPIEPPVTKSG</sequence>
<keyword evidence="6" id="KW-1185">Reference proteome</keyword>
<comment type="caution">
    <text evidence="5">The sequence shown here is derived from an EMBL/GenBank/DDBJ whole genome shotgun (WGS) entry which is preliminary data.</text>
</comment>
<dbReference type="CDD" id="cd06170">
    <property type="entry name" value="LuxR_C_like"/>
    <property type="match status" value="1"/>
</dbReference>
<evidence type="ECO:0000313" key="6">
    <source>
        <dbReference type="Proteomes" id="UP001500227"/>
    </source>
</evidence>
<dbReference type="PROSITE" id="PS50043">
    <property type="entry name" value="HTH_LUXR_2"/>
    <property type="match status" value="1"/>
</dbReference>
<dbReference type="PANTHER" id="PTHR44688:SF16">
    <property type="entry name" value="DNA-BINDING TRANSCRIPTIONAL ACTIVATOR DEVR_DOSR"/>
    <property type="match status" value="1"/>
</dbReference>
<dbReference type="Gene3D" id="1.10.10.10">
    <property type="entry name" value="Winged helix-like DNA-binding domain superfamily/Winged helix DNA-binding domain"/>
    <property type="match status" value="1"/>
</dbReference>
<feature type="domain" description="HTH luxR-type" evidence="4">
    <location>
        <begin position="1"/>
        <end position="63"/>
    </location>
</feature>
<dbReference type="PRINTS" id="PR00038">
    <property type="entry name" value="HTHLUXR"/>
</dbReference>
<accession>A0ABP9M6B2</accession>
<keyword evidence="3" id="KW-0804">Transcription</keyword>
<proteinExistence type="predicted"/>
<dbReference type="PANTHER" id="PTHR44688">
    <property type="entry name" value="DNA-BINDING TRANSCRIPTIONAL ACTIVATOR DEVR_DOSR"/>
    <property type="match status" value="1"/>
</dbReference>
<dbReference type="RefSeq" id="WP_345370600.1">
    <property type="nucleotide sequence ID" value="NZ_BAABKD010000009.1"/>
</dbReference>
<gene>
    <name evidence="5" type="ORF">GCM10023337_13650</name>
</gene>
<keyword evidence="1" id="KW-0805">Transcription regulation</keyword>
<name>A0ABP9M6B2_9BURK</name>
<dbReference type="InterPro" id="IPR016032">
    <property type="entry name" value="Sig_transdc_resp-reg_C-effctor"/>
</dbReference>
<dbReference type="Pfam" id="PF00196">
    <property type="entry name" value="GerE"/>
    <property type="match status" value="1"/>
</dbReference>
<protein>
    <recommendedName>
        <fullName evidence="4">HTH luxR-type domain-containing protein</fullName>
    </recommendedName>
</protein>
<evidence type="ECO:0000256" key="2">
    <source>
        <dbReference type="ARBA" id="ARBA00023125"/>
    </source>
</evidence>
<evidence type="ECO:0000256" key="1">
    <source>
        <dbReference type="ARBA" id="ARBA00023015"/>
    </source>
</evidence>
<evidence type="ECO:0000256" key="3">
    <source>
        <dbReference type="ARBA" id="ARBA00023163"/>
    </source>
</evidence>
<dbReference type="SMART" id="SM00421">
    <property type="entry name" value="HTH_LUXR"/>
    <property type="match status" value="1"/>
</dbReference>
<keyword evidence="2" id="KW-0238">DNA-binding</keyword>
<dbReference type="SUPFAM" id="SSF46894">
    <property type="entry name" value="C-terminal effector domain of the bipartite response regulators"/>
    <property type="match status" value="1"/>
</dbReference>
<organism evidence="5 6">
    <name type="scientific">Paenalcaligenes hermetiae</name>
    <dbReference type="NCBI Taxonomy" id="1157987"/>
    <lineage>
        <taxon>Bacteria</taxon>
        <taxon>Pseudomonadati</taxon>
        <taxon>Pseudomonadota</taxon>
        <taxon>Betaproteobacteria</taxon>
        <taxon>Burkholderiales</taxon>
        <taxon>Alcaligenaceae</taxon>
        <taxon>Paenalcaligenes</taxon>
    </lineage>
</organism>
<evidence type="ECO:0000313" key="5">
    <source>
        <dbReference type="EMBL" id="GAA5089997.1"/>
    </source>
</evidence>
<dbReference type="InterPro" id="IPR000792">
    <property type="entry name" value="Tscrpt_reg_LuxR_C"/>
</dbReference>
<evidence type="ECO:0000259" key="4">
    <source>
        <dbReference type="PROSITE" id="PS50043"/>
    </source>
</evidence>
<reference evidence="6" key="1">
    <citation type="journal article" date="2019" name="Int. J. Syst. Evol. Microbiol.">
        <title>The Global Catalogue of Microorganisms (GCM) 10K type strain sequencing project: providing services to taxonomists for standard genome sequencing and annotation.</title>
        <authorList>
            <consortium name="The Broad Institute Genomics Platform"/>
            <consortium name="The Broad Institute Genome Sequencing Center for Infectious Disease"/>
            <person name="Wu L."/>
            <person name="Ma J."/>
        </authorList>
    </citation>
    <scope>NUCLEOTIDE SEQUENCE [LARGE SCALE GENOMIC DNA]</scope>
    <source>
        <strain evidence="6">JCM 18423</strain>
    </source>
</reference>
<dbReference type="Proteomes" id="UP001500227">
    <property type="component" value="Unassembled WGS sequence"/>
</dbReference>
<dbReference type="InterPro" id="IPR036388">
    <property type="entry name" value="WH-like_DNA-bd_sf"/>
</dbReference>
<dbReference type="EMBL" id="BAABKD010000009">
    <property type="protein sequence ID" value="GAA5089997.1"/>
    <property type="molecule type" value="Genomic_DNA"/>
</dbReference>